<sequence>MTPPFSYLCLPASAITFLAPHSSLPYPGATVVADAGCGMYQVLKWIANLRARSASLISPLLIPYSFLLYLLLPKFCFAHPPLPLYLYLCLVYLCPSHSHPIHLSGSREPVLAIPRSATKVRGTKTKHYMSITNKIIDR</sequence>
<protein>
    <submittedName>
        <fullName evidence="1">Uncharacterized protein</fullName>
    </submittedName>
</protein>
<organism evidence="1 2">
    <name type="scientific">Pleurotus eryngii</name>
    <name type="common">Boletus of the steppes</name>
    <dbReference type="NCBI Taxonomy" id="5323"/>
    <lineage>
        <taxon>Eukaryota</taxon>
        <taxon>Fungi</taxon>
        <taxon>Dikarya</taxon>
        <taxon>Basidiomycota</taxon>
        <taxon>Agaricomycotina</taxon>
        <taxon>Agaricomycetes</taxon>
        <taxon>Agaricomycetidae</taxon>
        <taxon>Agaricales</taxon>
        <taxon>Pleurotineae</taxon>
        <taxon>Pleurotaceae</taxon>
        <taxon>Pleurotus</taxon>
    </lineage>
</organism>
<evidence type="ECO:0000313" key="1">
    <source>
        <dbReference type="EMBL" id="KAF9501580.1"/>
    </source>
</evidence>
<dbReference type="AlphaFoldDB" id="A0A9P6DL13"/>
<reference evidence="1" key="1">
    <citation type="submission" date="2020-11" db="EMBL/GenBank/DDBJ databases">
        <authorList>
            <consortium name="DOE Joint Genome Institute"/>
            <person name="Ahrendt S."/>
            <person name="Riley R."/>
            <person name="Andreopoulos W."/>
            <person name="Labutti K."/>
            <person name="Pangilinan J."/>
            <person name="Ruiz-Duenas F.J."/>
            <person name="Barrasa J.M."/>
            <person name="Sanchez-Garcia M."/>
            <person name="Camarero S."/>
            <person name="Miyauchi S."/>
            <person name="Serrano A."/>
            <person name="Linde D."/>
            <person name="Babiker R."/>
            <person name="Drula E."/>
            <person name="Ayuso-Fernandez I."/>
            <person name="Pacheco R."/>
            <person name="Padilla G."/>
            <person name="Ferreira P."/>
            <person name="Barriuso J."/>
            <person name="Kellner H."/>
            <person name="Castanera R."/>
            <person name="Alfaro M."/>
            <person name="Ramirez L."/>
            <person name="Pisabarro A.G."/>
            <person name="Kuo A."/>
            <person name="Tritt A."/>
            <person name="Lipzen A."/>
            <person name="He G."/>
            <person name="Yan M."/>
            <person name="Ng V."/>
            <person name="Cullen D."/>
            <person name="Martin F."/>
            <person name="Rosso M.-N."/>
            <person name="Henrissat B."/>
            <person name="Hibbett D."/>
            <person name="Martinez A.T."/>
            <person name="Grigoriev I.V."/>
        </authorList>
    </citation>
    <scope>NUCLEOTIDE SEQUENCE</scope>
    <source>
        <strain evidence="1">ATCC 90797</strain>
    </source>
</reference>
<comment type="caution">
    <text evidence="1">The sequence shown here is derived from an EMBL/GenBank/DDBJ whole genome shotgun (WGS) entry which is preliminary data.</text>
</comment>
<dbReference type="EMBL" id="MU154523">
    <property type="protein sequence ID" value="KAF9501580.1"/>
    <property type="molecule type" value="Genomic_DNA"/>
</dbReference>
<proteinExistence type="predicted"/>
<evidence type="ECO:0000313" key="2">
    <source>
        <dbReference type="Proteomes" id="UP000807025"/>
    </source>
</evidence>
<keyword evidence="2" id="KW-1185">Reference proteome</keyword>
<accession>A0A9P6DL13</accession>
<name>A0A9P6DL13_PLEER</name>
<gene>
    <name evidence="1" type="ORF">BDN71DRAFT_720336</name>
</gene>
<dbReference type="Proteomes" id="UP000807025">
    <property type="component" value="Unassembled WGS sequence"/>
</dbReference>